<evidence type="ECO:0000313" key="2">
    <source>
        <dbReference type="Proteomes" id="UP000217163"/>
    </source>
</evidence>
<dbReference type="EMBL" id="NKQU01000168">
    <property type="protein sequence ID" value="OZI86927.1"/>
    <property type="molecule type" value="Genomic_DNA"/>
</dbReference>
<organism evidence="1 2">
    <name type="scientific">Pseudomonas avellanae</name>
    <dbReference type="NCBI Taxonomy" id="46257"/>
    <lineage>
        <taxon>Bacteria</taxon>
        <taxon>Pseudomonadati</taxon>
        <taxon>Pseudomonadota</taxon>
        <taxon>Gammaproteobacteria</taxon>
        <taxon>Pseudomonadales</taxon>
        <taxon>Pseudomonadaceae</taxon>
        <taxon>Pseudomonas</taxon>
    </lineage>
</organism>
<sequence>MQAEEKRYPRDRFTKQLSRICKLLDELSVRDIVYESYGGTLTCHHEVTKLWVVGSYARGALTCGDLDIVMSFNASGAGLPLPNILSRAFFGSTPGVRFYSGTPELNRSGATFPDAVLIWSSEDSDWQVRMDSIQPDPAAGRAPRETDTVPLRAEQMRLPDCTLIDVARWQRSGILEWDYFSLDGALLAAVPPEETGRKEPLLFDFTSDMGRKTVELVPALWRVMRSAEPKGSWKRADAEKATLWCGSTLIHVGVPAMVIRHFESSKVRQLMLVPHRTARGPNGLWLIRRGPKHPHALGFKKCTGFYLGRVPAKTPVDPPEPTGSADSIVIFSLKSDADAALKNLPDASRSMQVMQVKGFALYDLISLANVICHGDQQTVLTPAKQIANGRHSEFRCP</sequence>
<accession>A0A261WLG7</accession>
<dbReference type="InterPro" id="IPR043519">
    <property type="entry name" value="NT_sf"/>
</dbReference>
<reference evidence="2" key="1">
    <citation type="journal article" date="2016" name="Sci. Rep.">
        <title>Genome analysis of the kiwifruit canker pathogen Pseudomonas syringae pv. actinidiae biovar 5.</title>
        <authorList>
            <person name="Fujikawa T."/>
            <person name="Sawada H."/>
        </authorList>
    </citation>
    <scope>NUCLEOTIDE SEQUENCE [LARGE SCALE GENOMIC DNA]</scope>
    <source>
        <strain evidence="2">MAFF 212061</strain>
    </source>
</reference>
<dbReference type="Proteomes" id="UP000217163">
    <property type="component" value="Unassembled WGS sequence"/>
</dbReference>
<protein>
    <recommendedName>
        <fullName evidence="3">Polymerase nucleotidyl transferase domain-containing protein</fullName>
    </recommendedName>
</protein>
<dbReference type="AlphaFoldDB" id="A0A261WLG7"/>
<name>A0A261WLG7_9PSED</name>
<gene>
    <name evidence="1" type="ORF">CFN58_07595</name>
</gene>
<comment type="caution">
    <text evidence="1">The sequence shown here is derived from an EMBL/GenBank/DDBJ whole genome shotgun (WGS) entry which is preliminary data.</text>
</comment>
<evidence type="ECO:0008006" key="3">
    <source>
        <dbReference type="Google" id="ProtNLM"/>
    </source>
</evidence>
<evidence type="ECO:0000313" key="1">
    <source>
        <dbReference type="EMBL" id="OZI86927.1"/>
    </source>
</evidence>
<proteinExistence type="predicted"/>
<dbReference type="SUPFAM" id="SSF81301">
    <property type="entry name" value="Nucleotidyltransferase"/>
    <property type="match status" value="1"/>
</dbReference>